<name>A0A142BD34_9GAMM</name>
<dbReference type="InterPro" id="IPR006054">
    <property type="entry name" value="DnaQ"/>
</dbReference>
<dbReference type="SUPFAM" id="SSF53098">
    <property type="entry name" value="Ribonuclease H-like"/>
    <property type="match status" value="1"/>
</dbReference>
<dbReference type="Pfam" id="PF00929">
    <property type="entry name" value="RNase_T"/>
    <property type="match status" value="1"/>
</dbReference>
<evidence type="ECO:0000259" key="19">
    <source>
        <dbReference type="SMART" id="SM00479"/>
    </source>
</evidence>
<keyword evidence="12 18" id="KW-0239">DNA-directed DNA polymerase</keyword>
<comment type="function">
    <text evidence="18">DNA polymerase III is a complex, multichain enzyme responsible for most of the replicative synthesis in bacteria. The epsilon subunit contain the editing function and is a proofreading 3'-5' exonuclease.</text>
</comment>
<evidence type="ECO:0000256" key="2">
    <source>
        <dbReference type="ARBA" id="ARBA00012417"/>
    </source>
</evidence>
<evidence type="ECO:0000256" key="1">
    <source>
        <dbReference type="ARBA" id="ARBA00001936"/>
    </source>
</evidence>
<comment type="cofactor">
    <cofactor evidence="1 18">
        <name>Mn(2+)</name>
        <dbReference type="ChEBI" id="CHEBI:29035"/>
    </cofactor>
</comment>
<keyword evidence="13 17" id="KW-0464">Manganese</keyword>
<dbReference type="GO" id="GO:0003887">
    <property type="term" value="F:DNA-directed DNA polymerase activity"/>
    <property type="evidence" value="ECO:0007669"/>
    <property type="project" value="UniProtKB-KW"/>
</dbReference>
<evidence type="ECO:0000256" key="16">
    <source>
        <dbReference type="PIRSR" id="PIRSR606309-2"/>
    </source>
</evidence>
<gene>
    <name evidence="20" type="primary">dpo3E_1</name>
    <name evidence="18" type="synonym">dnaQ</name>
    <name evidence="20" type="ORF">EZMO1_2588</name>
</gene>
<feature type="binding site" evidence="16">
    <location>
        <position position="11"/>
    </location>
    <ligand>
        <name>substrate</name>
    </ligand>
</feature>
<comment type="catalytic activity">
    <reaction evidence="14 18">
        <text>DNA(n) + a 2'-deoxyribonucleoside 5'-triphosphate = DNA(n+1) + diphosphate</text>
        <dbReference type="Rhea" id="RHEA:22508"/>
        <dbReference type="Rhea" id="RHEA-COMP:17339"/>
        <dbReference type="Rhea" id="RHEA-COMP:17340"/>
        <dbReference type="ChEBI" id="CHEBI:33019"/>
        <dbReference type="ChEBI" id="CHEBI:61560"/>
        <dbReference type="ChEBI" id="CHEBI:173112"/>
        <dbReference type="EC" id="2.7.7.7"/>
    </reaction>
</comment>
<keyword evidence="9 18" id="KW-0378">Hydrolase</keyword>
<feature type="binding site" evidence="17">
    <location>
        <position position="11"/>
    </location>
    <ligand>
        <name>a divalent metal cation</name>
        <dbReference type="ChEBI" id="CHEBI:60240"/>
        <label>1</label>
        <note>catalytic</note>
    </ligand>
</feature>
<keyword evidence="8 17" id="KW-0479">Metal-binding</keyword>
<feature type="active site" description="Proton acceptor" evidence="15">
    <location>
        <position position="155"/>
    </location>
</feature>
<evidence type="ECO:0000256" key="13">
    <source>
        <dbReference type="ARBA" id="ARBA00023211"/>
    </source>
</evidence>
<dbReference type="GO" id="GO:0003677">
    <property type="term" value="F:DNA binding"/>
    <property type="evidence" value="ECO:0007669"/>
    <property type="project" value="InterPro"/>
</dbReference>
<dbReference type="GO" id="GO:0046872">
    <property type="term" value="F:metal ion binding"/>
    <property type="evidence" value="ECO:0007669"/>
    <property type="project" value="UniProtKB-KW"/>
</dbReference>
<organism evidence="20 21">
    <name type="scientific">Endozoicomonas montiporae CL-33</name>
    <dbReference type="NCBI Taxonomy" id="570277"/>
    <lineage>
        <taxon>Bacteria</taxon>
        <taxon>Pseudomonadati</taxon>
        <taxon>Pseudomonadota</taxon>
        <taxon>Gammaproteobacteria</taxon>
        <taxon>Oceanospirillales</taxon>
        <taxon>Endozoicomonadaceae</taxon>
        <taxon>Endozoicomonas</taxon>
    </lineage>
</organism>
<evidence type="ECO:0000256" key="14">
    <source>
        <dbReference type="ARBA" id="ARBA00049244"/>
    </source>
</evidence>
<evidence type="ECO:0000256" key="15">
    <source>
        <dbReference type="PIRSR" id="PIRSR606309-1"/>
    </source>
</evidence>
<evidence type="ECO:0000256" key="5">
    <source>
        <dbReference type="ARBA" id="ARBA00022695"/>
    </source>
</evidence>
<dbReference type="Gene3D" id="3.30.420.10">
    <property type="entry name" value="Ribonuclease H-like superfamily/Ribonuclease H"/>
    <property type="match status" value="1"/>
</dbReference>
<dbReference type="AlphaFoldDB" id="A0A142BD34"/>
<evidence type="ECO:0000256" key="9">
    <source>
        <dbReference type="ARBA" id="ARBA00022801"/>
    </source>
</evidence>
<comment type="cofactor">
    <cofactor evidence="17">
        <name>Mg(2+)</name>
        <dbReference type="ChEBI" id="CHEBI:18420"/>
    </cofactor>
    <cofactor evidence="17">
        <name>Mn(2+)</name>
        <dbReference type="ChEBI" id="CHEBI:29035"/>
    </cofactor>
    <text evidence="17">Binds 2 divalent metal cations. Magnesium or manganese.</text>
</comment>
<evidence type="ECO:0000256" key="3">
    <source>
        <dbReference type="ARBA" id="ARBA00020352"/>
    </source>
</evidence>
<feature type="binding site" evidence="16">
    <location>
        <position position="54"/>
    </location>
    <ligand>
        <name>substrate</name>
    </ligand>
</feature>
<evidence type="ECO:0000256" key="8">
    <source>
        <dbReference type="ARBA" id="ARBA00022723"/>
    </source>
</evidence>
<dbReference type="EMBL" id="CP013251">
    <property type="protein sequence ID" value="AMO56660.1"/>
    <property type="molecule type" value="Genomic_DNA"/>
</dbReference>
<dbReference type="GO" id="GO:0008408">
    <property type="term" value="F:3'-5' exonuclease activity"/>
    <property type="evidence" value="ECO:0007669"/>
    <property type="project" value="TreeGrafter"/>
</dbReference>
<dbReference type="InterPro" id="IPR006309">
    <property type="entry name" value="DnaQ_proteo"/>
</dbReference>
<keyword evidence="7 18" id="KW-0540">Nuclease</keyword>
<evidence type="ECO:0000256" key="6">
    <source>
        <dbReference type="ARBA" id="ARBA00022705"/>
    </source>
</evidence>
<evidence type="ECO:0000256" key="18">
    <source>
        <dbReference type="RuleBase" id="RU364087"/>
    </source>
</evidence>
<dbReference type="KEGG" id="emp:EZMO1_2588"/>
<evidence type="ECO:0000256" key="7">
    <source>
        <dbReference type="ARBA" id="ARBA00022722"/>
    </source>
</evidence>
<dbReference type="PANTHER" id="PTHR30231:SF41">
    <property type="entry name" value="DNA POLYMERASE III SUBUNIT EPSILON"/>
    <property type="match status" value="1"/>
</dbReference>
<dbReference type="InterPro" id="IPR012337">
    <property type="entry name" value="RNaseH-like_sf"/>
</dbReference>
<feature type="domain" description="Exonuclease" evidence="19">
    <location>
        <begin position="4"/>
        <end position="177"/>
    </location>
</feature>
<dbReference type="EC" id="2.7.7.7" evidence="2 18"/>
<dbReference type="NCBIfam" id="NF004316">
    <property type="entry name" value="PRK05711.1"/>
    <property type="match status" value="1"/>
</dbReference>
<keyword evidence="10 18" id="KW-0269">Exonuclease</keyword>
<comment type="subunit">
    <text evidence="18">DNA polymerase III contains a core (composed of alpha, epsilon and theta chains) that associates with a tau subunit. This core dimerizes to form the POLIII' complex. PolIII' associates with the gamma complex (composed of gamma, delta, delta', psi and chi chains) and with the beta chain to form the complete DNA polymerase III complex.</text>
</comment>
<dbReference type="Proteomes" id="UP000071065">
    <property type="component" value="Chromosome"/>
</dbReference>
<accession>A0A142BD34</accession>
<feature type="binding site" evidence="16">
    <location>
        <position position="9"/>
    </location>
    <ligand>
        <name>substrate</name>
    </ligand>
</feature>
<feature type="binding site" evidence="17">
    <location>
        <position position="9"/>
    </location>
    <ligand>
        <name>a divalent metal cation</name>
        <dbReference type="ChEBI" id="CHEBI:60240"/>
        <label>1</label>
        <note>catalytic</note>
    </ligand>
</feature>
<evidence type="ECO:0000256" key="4">
    <source>
        <dbReference type="ARBA" id="ARBA00022679"/>
    </source>
</evidence>
<dbReference type="CDD" id="cd06131">
    <property type="entry name" value="DNA_pol_III_epsilon_Ecoli_like"/>
    <property type="match status" value="1"/>
</dbReference>
<dbReference type="FunFam" id="3.30.420.10:FF:000012">
    <property type="entry name" value="DNA polymerase III subunit epsilon"/>
    <property type="match status" value="1"/>
</dbReference>
<feature type="binding site" evidence="16">
    <location>
        <position position="160"/>
    </location>
    <ligand>
        <name>substrate</name>
    </ligand>
</feature>
<protein>
    <recommendedName>
        <fullName evidence="3 18">DNA polymerase III subunit epsilon</fullName>
        <ecNumber evidence="2 18">2.7.7.7</ecNumber>
    </recommendedName>
</protein>
<sequence>MATRQIVMDTETTGIDPKSGHRIVEIGCVEMIDRKLTGNTFHVYINPEREMDAEVIAVHGITNEFVKDKPLFNEVADDFLAFVKDSEMIAHNATFDVNFLNHELKLLRRGLGKVEDYCSITDSLELARKKHPGQKNNLDALCKRYFIDNSSRVFHGALLDSEILAEVYLAMTGGQTSLLLGGIGGDDVDGSTIRRLPEGRTLTRVIKASDDELKLHREKQEKIGQDISLL</sequence>
<keyword evidence="11 17" id="KW-0460">Magnesium</keyword>
<keyword evidence="6 18" id="KW-0235">DNA replication</keyword>
<evidence type="ECO:0000256" key="10">
    <source>
        <dbReference type="ARBA" id="ARBA00022839"/>
    </source>
</evidence>
<keyword evidence="4 18" id="KW-0808">Transferase</keyword>
<evidence type="ECO:0000313" key="20">
    <source>
        <dbReference type="EMBL" id="AMO56660.1"/>
    </source>
</evidence>
<feature type="binding site" evidence="16">
    <location>
        <position position="59"/>
    </location>
    <ligand>
        <name>substrate</name>
    </ligand>
</feature>
<dbReference type="PATRIC" id="fig|570277.3.peg.2781"/>
<evidence type="ECO:0000256" key="12">
    <source>
        <dbReference type="ARBA" id="ARBA00022932"/>
    </source>
</evidence>
<dbReference type="NCBIfam" id="TIGR01406">
    <property type="entry name" value="dnaQ_proteo"/>
    <property type="match status" value="1"/>
</dbReference>
<reference evidence="20 21" key="1">
    <citation type="journal article" date="2016" name="Front. Microbiol.">
        <title>Genomic Insight into the Host-Endosymbiont Relationship of Endozoicomonas montiporae CL-33(T) with its Coral Host.</title>
        <authorList>
            <person name="Ding J.-Y."/>
            <person name="Shiu J.-H."/>
            <person name="Chen W.-M."/>
            <person name="Chiang Y.-R."/>
            <person name="Tang S.-L."/>
        </authorList>
    </citation>
    <scope>NUCLEOTIDE SEQUENCE [LARGE SCALE GENOMIC DNA]</scope>
    <source>
        <strain evidence="20 21">CL-33</strain>
    </source>
</reference>
<dbReference type="GO" id="GO:0005829">
    <property type="term" value="C:cytosol"/>
    <property type="evidence" value="ECO:0007669"/>
    <property type="project" value="TreeGrafter"/>
</dbReference>
<proteinExistence type="predicted"/>
<dbReference type="GO" id="GO:0045004">
    <property type="term" value="P:DNA replication proofreading"/>
    <property type="evidence" value="ECO:0007669"/>
    <property type="project" value="TreeGrafter"/>
</dbReference>
<evidence type="ECO:0000313" key="21">
    <source>
        <dbReference type="Proteomes" id="UP000071065"/>
    </source>
</evidence>
<dbReference type="STRING" id="570277.EZMO1_2588"/>
<dbReference type="SMART" id="SM00479">
    <property type="entry name" value="EXOIII"/>
    <property type="match status" value="1"/>
</dbReference>
<keyword evidence="5 18" id="KW-0548">Nucleotidyltransferase</keyword>
<evidence type="ECO:0000256" key="11">
    <source>
        <dbReference type="ARBA" id="ARBA00022842"/>
    </source>
</evidence>
<dbReference type="PANTHER" id="PTHR30231">
    <property type="entry name" value="DNA POLYMERASE III SUBUNIT EPSILON"/>
    <property type="match status" value="1"/>
</dbReference>
<evidence type="ECO:0000256" key="17">
    <source>
        <dbReference type="PIRSR" id="PIRSR606309-3"/>
    </source>
</evidence>
<dbReference type="InterPro" id="IPR013520">
    <property type="entry name" value="Ribonucl_H"/>
</dbReference>
<feature type="binding site" evidence="17">
    <location>
        <position position="160"/>
    </location>
    <ligand>
        <name>a divalent metal cation</name>
        <dbReference type="ChEBI" id="CHEBI:60240"/>
        <label>1</label>
        <note>catalytic</note>
    </ligand>
</feature>
<dbReference type="NCBIfam" id="TIGR00573">
    <property type="entry name" value="dnaq"/>
    <property type="match status" value="1"/>
</dbReference>
<dbReference type="InterPro" id="IPR036397">
    <property type="entry name" value="RNaseH_sf"/>
</dbReference>